<keyword evidence="5 8" id="KW-1133">Transmembrane helix</keyword>
<dbReference type="Pfam" id="PF18916">
    <property type="entry name" value="Lycopene_cyc"/>
    <property type="match status" value="1"/>
</dbReference>
<evidence type="ECO:0000256" key="6">
    <source>
        <dbReference type="ARBA" id="ARBA00023136"/>
    </source>
</evidence>
<sequence>MTYTALAIASVITTLVIELVFLRTGLFRMPRFYLSYLIVIGFQLLTNGYLTGTGIVGYSPEAILGFRIANAPVEDLLFGFSLVVLTMAVWTKLSSLETQNSPATTKGK</sequence>
<proteinExistence type="predicted"/>
<evidence type="ECO:0000313" key="10">
    <source>
        <dbReference type="EMBL" id="QKJ25584.1"/>
    </source>
</evidence>
<feature type="domain" description="Lycopene cyclase" evidence="9">
    <location>
        <begin position="2"/>
        <end position="89"/>
    </location>
</feature>
<dbReference type="GO" id="GO:0016020">
    <property type="term" value="C:membrane"/>
    <property type="evidence" value="ECO:0007669"/>
    <property type="project" value="UniProtKB-SubCell"/>
</dbReference>
<gene>
    <name evidence="10" type="ORF">HRU87_05280</name>
</gene>
<dbReference type="GO" id="GO:0016117">
    <property type="term" value="P:carotenoid biosynthetic process"/>
    <property type="evidence" value="ECO:0007669"/>
    <property type="project" value="UniProtKB-KW"/>
</dbReference>
<keyword evidence="7" id="KW-0413">Isomerase</keyword>
<feature type="transmembrane region" description="Helical" evidence="8">
    <location>
        <begin position="6"/>
        <end position="26"/>
    </location>
</feature>
<feature type="transmembrane region" description="Helical" evidence="8">
    <location>
        <begin position="33"/>
        <end position="56"/>
    </location>
</feature>
<evidence type="ECO:0000256" key="7">
    <source>
        <dbReference type="ARBA" id="ARBA00023235"/>
    </source>
</evidence>
<dbReference type="EMBL" id="CP054056">
    <property type="protein sequence ID" value="QKJ25584.1"/>
    <property type="molecule type" value="Genomic_DNA"/>
</dbReference>
<evidence type="ECO:0000256" key="3">
    <source>
        <dbReference type="ARBA" id="ARBA00022692"/>
    </source>
</evidence>
<dbReference type="InterPro" id="IPR017825">
    <property type="entry name" value="Lycopene_cyclase_dom"/>
</dbReference>
<evidence type="ECO:0000256" key="2">
    <source>
        <dbReference type="ARBA" id="ARBA00004829"/>
    </source>
</evidence>
<comment type="pathway">
    <text evidence="2">Carotenoid biosynthesis.</text>
</comment>
<evidence type="ECO:0000256" key="1">
    <source>
        <dbReference type="ARBA" id="ARBA00004141"/>
    </source>
</evidence>
<dbReference type="GO" id="GO:0045436">
    <property type="term" value="F:lycopene beta cyclase activity"/>
    <property type="evidence" value="ECO:0007669"/>
    <property type="project" value="UniProtKB-ARBA"/>
</dbReference>
<evidence type="ECO:0000256" key="5">
    <source>
        <dbReference type="ARBA" id="ARBA00022989"/>
    </source>
</evidence>
<evidence type="ECO:0000259" key="9">
    <source>
        <dbReference type="Pfam" id="PF18916"/>
    </source>
</evidence>
<dbReference type="RefSeq" id="WP_173493881.1">
    <property type="nucleotide sequence ID" value="NZ_CP054056.1"/>
</dbReference>
<name>A0A7D4PXR0_9MICO</name>
<dbReference type="AlphaFoldDB" id="A0A7D4PXR0"/>
<dbReference type="Proteomes" id="UP000501003">
    <property type="component" value="Chromosome"/>
</dbReference>
<evidence type="ECO:0000313" key="11">
    <source>
        <dbReference type="Proteomes" id="UP000501003"/>
    </source>
</evidence>
<protein>
    <submittedName>
        <fullName evidence="10">Lycopene cyclase domain-containing protein</fullName>
    </submittedName>
</protein>
<keyword evidence="6 8" id="KW-0472">Membrane</keyword>
<keyword evidence="3 8" id="KW-0812">Transmembrane</keyword>
<keyword evidence="4" id="KW-0125">Carotenoid biosynthesis</keyword>
<dbReference type="GO" id="GO:0016872">
    <property type="term" value="F:intramolecular lyase activity"/>
    <property type="evidence" value="ECO:0007669"/>
    <property type="project" value="InterPro"/>
</dbReference>
<accession>A0A7D4PXR0</accession>
<comment type="subcellular location">
    <subcellularLocation>
        <location evidence="1">Membrane</location>
        <topology evidence="1">Multi-pass membrane protein</topology>
    </subcellularLocation>
</comment>
<feature type="transmembrane region" description="Helical" evidence="8">
    <location>
        <begin position="76"/>
        <end position="93"/>
    </location>
</feature>
<evidence type="ECO:0000256" key="4">
    <source>
        <dbReference type="ARBA" id="ARBA00022746"/>
    </source>
</evidence>
<organism evidence="10 11">
    <name type="scientific">Aquiluna borgnonia</name>
    <dbReference type="NCBI Taxonomy" id="2499157"/>
    <lineage>
        <taxon>Bacteria</taxon>
        <taxon>Bacillati</taxon>
        <taxon>Actinomycetota</taxon>
        <taxon>Actinomycetes</taxon>
        <taxon>Micrococcales</taxon>
        <taxon>Microbacteriaceae</taxon>
        <taxon>Luna cluster</taxon>
        <taxon>Luna-1 subcluster</taxon>
        <taxon>Aquiluna</taxon>
    </lineage>
</organism>
<keyword evidence="11" id="KW-1185">Reference proteome</keyword>
<reference evidence="10 11" key="1">
    <citation type="submission" date="2020-05" db="EMBL/GenBank/DDBJ databases">
        <title>Aquirufa sp. strain 15G-AUS-rot a new Aquirufa species.</title>
        <authorList>
            <person name="Pitt A."/>
            <person name="Hahn M.W."/>
        </authorList>
    </citation>
    <scope>NUCLEOTIDE SEQUENCE [LARGE SCALE GENOMIC DNA]</scope>
    <source>
        <strain evidence="10 11">15G-AUS-rot</strain>
    </source>
</reference>
<dbReference type="KEGG" id="aqg:HRU87_05280"/>
<evidence type="ECO:0000256" key="8">
    <source>
        <dbReference type="SAM" id="Phobius"/>
    </source>
</evidence>
<dbReference type="NCBIfam" id="TIGR03462">
    <property type="entry name" value="CarR_dom_SF"/>
    <property type="match status" value="1"/>
</dbReference>